<protein>
    <submittedName>
        <fullName evidence="2">Uncharacterized protein</fullName>
    </submittedName>
</protein>
<organism evidence="2 3">
    <name type="scientific">Encephalitozoon intestinalis (strain ATCC 50506)</name>
    <name type="common">Microsporidian parasite</name>
    <name type="synonym">Septata intestinalis</name>
    <dbReference type="NCBI Taxonomy" id="876142"/>
    <lineage>
        <taxon>Eukaryota</taxon>
        <taxon>Fungi</taxon>
        <taxon>Fungi incertae sedis</taxon>
        <taxon>Microsporidia</taxon>
        <taxon>Unikaryonidae</taxon>
        <taxon>Encephalitozoon</taxon>
    </lineage>
</organism>
<reference evidence="2 3" key="2">
    <citation type="journal article" date="2012" name="Proc. Natl. Acad. Sci. U.S.A.">
        <title>Gain and loss of multiple functionally related, horizontally transferred genes in the reduced genomes of two microsporidian parasites.</title>
        <authorList>
            <person name="Pombert J.-F."/>
            <person name="Selman M."/>
            <person name="Burki F."/>
            <person name="Bardell F.T."/>
            <person name="Farinelli L."/>
            <person name="Solter L.F."/>
            <person name="Whitman D.W."/>
            <person name="Weiss L.M."/>
            <person name="Corradi N."/>
            <person name="Keeling P.J."/>
        </authorList>
    </citation>
    <scope>NUCLEOTIDE SEQUENCE [LARGE SCALE GENOMIC DNA]</scope>
    <source>
        <strain evidence="2 3">ATCC 50506</strain>
    </source>
</reference>
<dbReference type="KEGG" id="ein:Eint_070240"/>
<evidence type="ECO:0000313" key="2">
    <source>
        <dbReference type="EMBL" id="ADM11788.1"/>
    </source>
</evidence>
<accession>E0S7V3</accession>
<feature type="region of interest" description="Disordered" evidence="1">
    <location>
        <begin position="44"/>
        <end position="78"/>
    </location>
</feature>
<dbReference type="RefSeq" id="XP_003073148.1">
    <property type="nucleotide sequence ID" value="XM_003073102.1"/>
</dbReference>
<dbReference type="AlphaFoldDB" id="E0S7V3"/>
<dbReference type="OrthoDB" id="2192556at2759"/>
<dbReference type="GeneID" id="9697966"/>
<dbReference type="HOGENOM" id="CLU_1102770_0_0_1"/>
<feature type="compositionally biased region" description="Polar residues" evidence="1">
    <location>
        <begin position="69"/>
        <end position="78"/>
    </location>
</feature>
<evidence type="ECO:0000313" key="3">
    <source>
        <dbReference type="Proteomes" id="UP000002313"/>
    </source>
</evidence>
<proteinExistence type="predicted"/>
<dbReference type="EMBL" id="CP001948">
    <property type="protein sequence ID" value="ADM11788.1"/>
    <property type="molecule type" value="Genomic_DNA"/>
</dbReference>
<evidence type="ECO:0000256" key="1">
    <source>
        <dbReference type="SAM" id="MobiDB-lite"/>
    </source>
</evidence>
<keyword evidence="3" id="KW-1185">Reference proteome</keyword>
<dbReference type="VEuPathDB" id="MicrosporidiaDB:Eint_070240"/>
<gene>
    <name evidence="2" type="ORF">Eint_070240</name>
</gene>
<reference evidence="2 3" key="1">
    <citation type="journal article" date="2010" name="Nat. Commun.">
        <title>The complete sequence of the smallest known nuclear genome from the microsporidian Encephalitozoon intestinalis.</title>
        <authorList>
            <person name="Corradi N."/>
            <person name="Pombert J.-F."/>
            <person name="Farinelli L."/>
            <person name="Didier E.S."/>
            <person name="Keeling P.J."/>
        </authorList>
    </citation>
    <scope>NUCLEOTIDE SEQUENCE [LARGE SCALE GENOMIC DNA]</scope>
    <source>
        <strain evidence="2 3">ATCC 50506</strain>
    </source>
</reference>
<sequence>MRGKSHLYSLLRKRCIRTIGIERKVAEDMWMPVIPSYKADSRNELKQSTSRIRKKSGGVDGAINKKTPGYNSASSPGSNASLRSYAGFPMDVFLVSIFGQERGIRFNFGLINSVILRFLDHRNVGSILLIESIFKVAQELPLVLISGYIYLEKYVKKIGIAFSNCKRLIKFFFVCCFMGLKFIFDGPSPSIRFLQEMNPREIFQIEKLVLSAIDYDLEISNGDIRRVFLQNKTLLSDKERLDEQFDKVTRNH</sequence>
<name>E0S7V3_ENCIT</name>
<dbReference type="Proteomes" id="UP000002313">
    <property type="component" value="Chromosome VII"/>
</dbReference>